<dbReference type="InterPro" id="IPR051261">
    <property type="entry name" value="NLR"/>
</dbReference>
<dbReference type="PRINTS" id="PR01407">
    <property type="entry name" value="BUTYPHLNCDUF"/>
</dbReference>
<dbReference type="Pfam" id="PF13765">
    <property type="entry name" value="PRY"/>
    <property type="match status" value="1"/>
</dbReference>
<evidence type="ECO:0000256" key="2">
    <source>
        <dbReference type="ARBA" id="ARBA00022737"/>
    </source>
</evidence>
<sequence length="374" mass="41891">MSVFSENIGLHLCSPHHSCCKALWGSGGWRGGLELLRSFLNVFSMWADSSFQSQLSCRAAAFHPPLTVLSGCGLSERSCGALSSVLSSQSSSLTHLDLSNNQLQDSGVKRLSLGLESPHCKLEALSLSGCLVSEEGCASLVSAVRSKSSHLRELDLSYNHPGDSGVKELSAAVEDPHFHKQQIHHMCHIRTELFFSPSDFSQLQLDENSMHRKLKLSNNNRKVTHVEEEQPYPHHPHRFDDWTYQLLCRNDLSGRCYWEVEWSGDVSISVSYRGIRRKGDSWECVFGVNHHSWSLWCDDTRYSVWHNKRETLLLSPPSGRVAVYVDCPAGSLSFFRVSSDSLIHLYTVNTTFTQPLYAGFTLWRSGSSVSLCPL</sequence>
<dbReference type="InterPro" id="IPR013320">
    <property type="entry name" value="ConA-like_dom_sf"/>
</dbReference>
<dbReference type="Ensembl" id="ENSSFAT00005031878.1">
    <property type="protein sequence ID" value="ENSSFAP00005030767.1"/>
    <property type="gene ID" value="ENSSFAG00005015624.1"/>
</dbReference>
<dbReference type="SMART" id="SM00449">
    <property type="entry name" value="SPRY"/>
    <property type="match status" value="1"/>
</dbReference>
<dbReference type="Pfam" id="PF13516">
    <property type="entry name" value="LRR_6"/>
    <property type="match status" value="2"/>
</dbReference>
<evidence type="ECO:0000313" key="4">
    <source>
        <dbReference type="Ensembl" id="ENSSFAP00005030767.1"/>
    </source>
</evidence>
<reference evidence="4" key="3">
    <citation type="submission" date="2025-09" db="UniProtKB">
        <authorList>
            <consortium name="Ensembl"/>
        </authorList>
    </citation>
    <scope>IDENTIFICATION</scope>
</reference>
<dbReference type="PROSITE" id="PS50188">
    <property type="entry name" value="B302_SPRY"/>
    <property type="match status" value="1"/>
</dbReference>
<dbReference type="SMART" id="SM00589">
    <property type="entry name" value="PRY"/>
    <property type="match status" value="1"/>
</dbReference>
<protein>
    <recommendedName>
        <fullName evidence="3">B30.2/SPRY domain-containing protein</fullName>
    </recommendedName>
</protein>
<keyword evidence="2" id="KW-0677">Repeat</keyword>
<evidence type="ECO:0000259" key="3">
    <source>
        <dbReference type="PROSITE" id="PS50188"/>
    </source>
</evidence>
<dbReference type="InterPro" id="IPR003879">
    <property type="entry name" value="Butyrophylin_SPRY"/>
</dbReference>
<dbReference type="InParanoid" id="A0A672HNY2"/>
<dbReference type="Pfam" id="PF00622">
    <property type="entry name" value="SPRY"/>
    <property type="match status" value="1"/>
</dbReference>
<evidence type="ECO:0000313" key="5">
    <source>
        <dbReference type="Proteomes" id="UP000472267"/>
    </source>
</evidence>
<dbReference type="SUPFAM" id="SSF52047">
    <property type="entry name" value="RNI-like"/>
    <property type="match status" value="1"/>
</dbReference>
<organism evidence="4 5">
    <name type="scientific">Salarias fasciatus</name>
    <name type="common">Jewelled blenny</name>
    <name type="synonym">Blennius fasciatus</name>
    <dbReference type="NCBI Taxonomy" id="181472"/>
    <lineage>
        <taxon>Eukaryota</taxon>
        <taxon>Metazoa</taxon>
        <taxon>Chordata</taxon>
        <taxon>Craniata</taxon>
        <taxon>Vertebrata</taxon>
        <taxon>Euteleostomi</taxon>
        <taxon>Actinopterygii</taxon>
        <taxon>Neopterygii</taxon>
        <taxon>Teleostei</taxon>
        <taxon>Neoteleostei</taxon>
        <taxon>Acanthomorphata</taxon>
        <taxon>Ovalentaria</taxon>
        <taxon>Blenniimorphae</taxon>
        <taxon>Blenniiformes</taxon>
        <taxon>Blennioidei</taxon>
        <taxon>Blenniidae</taxon>
        <taxon>Salariinae</taxon>
        <taxon>Salarias</taxon>
    </lineage>
</organism>
<dbReference type="InterPro" id="IPR006574">
    <property type="entry name" value="PRY"/>
</dbReference>
<dbReference type="InterPro" id="IPR001870">
    <property type="entry name" value="B30.2/SPRY"/>
</dbReference>
<dbReference type="SUPFAM" id="SSF49899">
    <property type="entry name" value="Concanavalin A-like lectins/glucanases"/>
    <property type="match status" value="1"/>
</dbReference>
<dbReference type="InterPro" id="IPR001611">
    <property type="entry name" value="Leu-rich_rpt"/>
</dbReference>
<feature type="domain" description="B30.2/SPRY" evidence="3">
    <location>
        <begin position="183"/>
        <end position="374"/>
    </location>
</feature>
<reference evidence="4" key="1">
    <citation type="submission" date="2019-06" db="EMBL/GenBank/DDBJ databases">
        <authorList>
            <consortium name="Wellcome Sanger Institute Data Sharing"/>
        </authorList>
    </citation>
    <scope>NUCLEOTIDE SEQUENCE [LARGE SCALE GENOMIC DNA]</scope>
</reference>
<dbReference type="InterPro" id="IPR003877">
    <property type="entry name" value="SPRY_dom"/>
</dbReference>
<dbReference type="CDD" id="cd16040">
    <property type="entry name" value="SPRY_PRY_SNTX"/>
    <property type="match status" value="1"/>
</dbReference>
<proteinExistence type="predicted"/>
<dbReference type="PANTHER" id="PTHR24106">
    <property type="entry name" value="NACHT, LRR AND CARD DOMAINS-CONTAINING"/>
    <property type="match status" value="1"/>
</dbReference>
<dbReference type="InterPro" id="IPR043136">
    <property type="entry name" value="B30.2/SPRY_sf"/>
</dbReference>
<dbReference type="SMART" id="SM00368">
    <property type="entry name" value="LRR_RI"/>
    <property type="match status" value="4"/>
</dbReference>
<dbReference type="AlphaFoldDB" id="A0A672HNY2"/>
<dbReference type="OMA" id="CAREDQP"/>
<name>A0A672HNY2_SALFA</name>
<dbReference type="Gene3D" id="2.60.120.920">
    <property type="match status" value="1"/>
</dbReference>
<keyword evidence="1" id="KW-0433">Leucine-rich repeat</keyword>
<accession>A0A672HNY2</accession>
<keyword evidence="5" id="KW-1185">Reference proteome</keyword>
<evidence type="ECO:0000256" key="1">
    <source>
        <dbReference type="ARBA" id="ARBA00022614"/>
    </source>
</evidence>
<reference evidence="4" key="2">
    <citation type="submission" date="2025-08" db="UniProtKB">
        <authorList>
            <consortium name="Ensembl"/>
        </authorList>
    </citation>
    <scope>IDENTIFICATION</scope>
</reference>
<dbReference type="InterPro" id="IPR032675">
    <property type="entry name" value="LRR_dom_sf"/>
</dbReference>
<dbReference type="PROSITE" id="PS51450">
    <property type="entry name" value="LRR"/>
    <property type="match status" value="1"/>
</dbReference>
<dbReference type="Proteomes" id="UP000472267">
    <property type="component" value="Chromosome 23"/>
</dbReference>
<dbReference type="Gene3D" id="3.80.10.10">
    <property type="entry name" value="Ribonuclease Inhibitor"/>
    <property type="match status" value="1"/>
</dbReference>